<evidence type="ECO:0000259" key="4">
    <source>
        <dbReference type="PROSITE" id="PS50405"/>
    </source>
</evidence>
<name>A0A8J4PJY1_9MYCE</name>
<proteinExistence type="inferred from homology"/>
<comment type="caution">
    <text evidence="5">The sequence shown here is derived from an EMBL/GenBank/DDBJ whole genome shotgun (WGS) entry which is preliminary data.</text>
</comment>
<dbReference type="CDD" id="cd03048">
    <property type="entry name" value="GST_N_Ure2p_like"/>
    <property type="match status" value="1"/>
</dbReference>
<evidence type="ECO:0008006" key="7">
    <source>
        <dbReference type="Google" id="ProtNLM"/>
    </source>
</evidence>
<sequence>MTTIDFYGASTSNNYKVHLLFEELGITYNYKPVNISTGEQFDKEFLKISPNNKVPAVVDHSFSPALTLFESAAILTFYADKENKLLPNQSRLRERADVLQWLNWAGSGLSPFFGQFTHFTYFAPEKVPYAQTRYINELVRLLNVLDKQLQDKDYVAANEFSIADICIWGWAVYLPYLGEPLGWNNQDQFVNIKKWLALIDSRPTAKKVLVKVEEVLKSKTFKKIE</sequence>
<dbReference type="PROSITE" id="PS50404">
    <property type="entry name" value="GST_NTER"/>
    <property type="match status" value="1"/>
</dbReference>
<feature type="domain" description="GST N-terminal" evidence="3">
    <location>
        <begin position="1"/>
        <end position="86"/>
    </location>
</feature>
<evidence type="ECO:0000259" key="3">
    <source>
        <dbReference type="PROSITE" id="PS50404"/>
    </source>
</evidence>
<feature type="domain" description="GST C-terminal" evidence="4">
    <location>
        <begin position="91"/>
        <end position="221"/>
    </location>
</feature>
<dbReference type="InterPro" id="IPR040079">
    <property type="entry name" value="Glutathione_S-Trfase"/>
</dbReference>
<evidence type="ECO:0000313" key="5">
    <source>
        <dbReference type="EMBL" id="KAF2068318.1"/>
    </source>
</evidence>
<keyword evidence="6" id="KW-1185">Reference proteome</keyword>
<dbReference type="InterPro" id="IPR004045">
    <property type="entry name" value="Glutathione_S-Trfase_N"/>
</dbReference>
<dbReference type="PANTHER" id="PTHR44051">
    <property type="entry name" value="GLUTATHIONE S-TRANSFERASE-RELATED"/>
    <property type="match status" value="1"/>
</dbReference>
<dbReference type="OrthoDB" id="14146at2759"/>
<evidence type="ECO:0000256" key="2">
    <source>
        <dbReference type="RuleBase" id="RU003494"/>
    </source>
</evidence>
<dbReference type="SFLD" id="SFLDS00019">
    <property type="entry name" value="Glutathione_Transferase_(cytos"/>
    <property type="match status" value="1"/>
</dbReference>
<dbReference type="Pfam" id="PF00043">
    <property type="entry name" value="GST_C"/>
    <property type="match status" value="1"/>
</dbReference>
<gene>
    <name evidence="5" type="ORF">CYY_010355</name>
</gene>
<dbReference type="EMBL" id="AJWJ01001059">
    <property type="protein sequence ID" value="KAF2068318.1"/>
    <property type="molecule type" value="Genomic_DNA"/>
</dbReference>
<dbReference type="SUPFAM" id="SSF52833">
    <property type="entry name" value="Thioredoxin-like"/>
    <property type="match status" value="1"/>
</dbReference>
<dbReference type="InterPro" id="IPR036282">
    <property type="entry name" value="Glutathione-S-Trfase_C_sf"/>
</dbReference>
<evidence type="ECO:0000313" key="6">
    <source>
        <dbReference type="Proteomes" id="UP000695562"/>
    </source>
</evidence>
<dbReference type="Pfam" id="PF02798">
    <property type="entry name" value="GST_N"/>
    <property type="match status" value="1"/>
</dbReference>
<accession>A0A8J4PJY1</accession>
<dbReference type="InterPro" id="IPR004046">
    <property type="entry name" value="GST_C"/>
</dbReference>
<dbReference type="Gene3D" id="1.20.1050.10">
    <property type="match status" value="1"/>
</dbReference>
<dbReference type="PROSITE" id="PS50405">
    <property type="entry name" value="GST_CTER"/>
    <property type="match status" value="1"/>
</dbReference>
<dbReference type="SFLD" id="SFLDG01151">
    <property type="entry name" value="Main.2:_Nu-like"/>
    <property type="match status" value="1"/>
</dbReference>
<evidence type="ECO:0000256" key="1">
    <source>
        <dbReference type="ARBA" id="ARBA00007409"/>
    </source>
</evidence>
<dbReference type="InterPro" id="IPR036249">
    <property type="entry name" value="Thioredoxin-like_sf"/>
</dbReference>
<dbReference type="AlphaFoldDB" id="A0A8J4PJY1"/>
<reference evidence="5" key="1">
    <citation type="submission" date="2020-01" db="EMBL/GenBank/DDBJ databases">
        <title>Development of genomics and gene disruption for Polysphondylium violaceum indicates a role for the polyketide synthase stlB in stalk morphogenesis.</title>
        <authorList>
            <person name="Narita B."/>
            <person name="Kawabe Y."/>
            <person name="Kin K."/>
            <person name="Saito T."/>
            <person name="Gibbs R."/>
            <person name="Kuspa A."/>
            <person name="Muzny D."/>
            <person name="Queller D."/>
            <person name="Richards S."/>
            <person name="Strassman J."/>
            <person name="Sucgang R."/>
            <person name="Worley K."/>
            <person name="Schaap P."/>
        </authorList>
    </citation>
    <scope>NUCLEOTIDE SEQUENCE</scope>
    <source>
        <strain evidence="5">QSvi11</strain>
    </source>
</reference>
<dbReference type="SFLD" id="SFLDG00358">
    <property type="entry name" value="Main_(cytGST)"/>
    <property type="match status" value="1"/>
</dbReference>
<dbReference type="Proteomes" id="UP000695562">
    <property type="component" value="Unassembled WGS sequence"/>
</dbReference>
<dbReference type="Gene3D" id="3.40.30.10">
    <property type="entry name" value="Glutaredoxin"/>
    <property type="match status" value="1"/>
</dbReference>
<dbReference type="InterPro" id="IPR010987">
    <property type="entry name" value="Glutathione-S-Trfase_C-like"/>
</dbReference>
<dbReference type="SUPFAM" id="SSF47616">
    <property type="entry name" value="GST C-terminal domain-like"/>
    <property type="match status" value="1"/>
</dbReference>
<organism evidence="5 6">
    <name type="scientific">Polysphondylium violaceum</name>
    <dbReference type="NCBI Taxonomy" id="133409"/>
    <lineage>
        <taxon>Eukaryota</taxon>
        <taxon>Amoebozoa</taxon>
        <taxon>Evosea</taxon>
        <taxon>Eumycetozoa</taxon>
        <taxon>Dictyostelia</taxon>
        <taxon>Dictyosteliales</taxon>
        <taxon>Dictyosteliaceae</taxon>
        <taxon>Polysphondylium</taxon>
    </lineage>
</organism>
<dbReference type="PANTHER" id="PTHR44051:SF8">
    <property type="entry name" value="GLUTATHIONE S-TRANSFERASE GSTA"/>
    <property type="match status" value="1"/>
</dbReference>
<comment type="similarity">
    <text evidence="1 2">Belongs to the GST superfamily.</text>
</comment>
<protein>
    <recommendedName>
        <fullName evidence="7">Glutathione S-transferase</fullName>
    </recommendedName>
</protein>